<sequence length="418" mass="47626">MDHFLRLIARMLSSLIYMNDYKLRAHEFMGQKQHTATSNDSNLEIEYNKGKHNFQKNLNSSSMGGTPVSNSGVSLFSAGTPISVFNSNLSISTRGIVLTRFHSKTPPKISVLDYLYRLTKFSNLDHTVLLATLSYIDLLMIACPAFEINSLTVHRFLLTATTVACKGLRDSFYTNEHYAKVGGVHVSELNILEQELLIQINYRILPRALATELLRFEIENKKFVVFPPEGNAIKAVSVNEYDVLTKIYHNMIDLVGPWESVIYVSDRLPVFFSIKDQQNLLSYHRSMWAKDVNFIENSKHRISYILSGDPSSLKDNNVPKQSSHFEEQHLIPGSHAEKRKANFGPNYANPGDKNLLSPEKRRKLPDSTIPAELLANYFDPEIFKQTQINRSPTYDVDNSLGTYRQTKRSKTHDFKGNE</sequence>
<evidence type="ECO:0000256" key="1">
    <source>
        <dbReference type="SAM" id="MobiDB-lite"/>
    </source>
</evidence>
<dbReference type="OrthoDB" id="337735at2759"/>
<dbReference type="AlphaFoldDB" id="A0A1L0AY85"/>
<dbReference type="Gene3D" id="1.10.472.10">
    <property type="entry name" value="Cyclin-like"/>
    <property type="match status" value="1"/>
</dbReference>
<dbReference type="CDD" id="cd20558">
    <property type="entry name" value="CYCLIN_ScPCL7-like"/>
    <property type="match status" value="1"/>
</dbReference>
<dbReference type="SUPFAM" id="SSF47954">
    <property type="entry name" value="Cyclin-like"/>
    <property type="match status" value="1"/>
</dbReference>
<feature type="region of interest" description="Disordered" evidence="1">
    <location>
        <begin position="390"/>
        <end position="418"/>
    </location>
</feature>
<dbReference type="Pfam" id="PF08613">
    <property type="entry name" value="Cyclin"/>
    <property type="match status" value="1"/>
</dbReference>
<reference evidence="3" key="1">
    <citation type="submission" date="2016-11" db="EMBL/GenBank/DDBJ databases">
        <authorList>
            <person name="Guldener U."/>
        </authorList>
    </citation>
    <scope>NUCLEOTIDE SEQUENCE [LARGE SCALE GENOMIC DNA]</scope>
</reference>
<dbReference type="PANTHER" id="PTHR15615">
    <property type="match status" value="1"/>
</dbReference>
<dbReference type="GO" id="GO:0000307">
    <property type="term" value="C:cyclin-dependent protein kinase holoenzyme complex"/>
    <property type="evidence" value="ECO:0007669"/>
    <property type="project" value="TreeGrafter"/>
</dbReference>
<evidence type="ECO:0000313" key="3">
    <source>
        <dbReference type="Proteomes" id="UP000183365"/>
    </source>
</evidence>
<feature type="region of interest" description="Disordered" evidence="1">
    <location>
        <begin position="338"/>
        <end position="360"/>
    </location>
</feature>
<dbReference type="PANTHER" id="PTHR15615:SF117">
    <property type="entry name" value="PHO85 CYCLIN PHO80"/>
    <property type="match status" value="1"/>
</dbReference>
<dbReference type="InterPro" id="IPR036915">
    <property type="entry name" value="Cyclin-like_sf"/>
</dbReference>
<dbReference type="GO" id="GO:0016538">
    <property type="term" value="F:cyclin-dependent protein serine/threonine kinase regulator activity"/>
    <property type="evidence" value="ECO:0007669"/>
    <property type="project" value="TreeGrafter"/>
</dbReference>
<dbReference type="EMBL" id="FQNF01000008">
    <property type="protein sequence ID" value="SGZ38508.1"/>
    <property type="molecule type" value="Genomic_DNA"/>
</dbReference>
<keyword evidence="3" id="KW-1185">Reference proteome</keyword>
<evidence type="ECO:0008006" key="4">
    <source>
        <dbReference type="Google" id="ProtNLM"/>
    </source>
</evidence>
<accession>A0A1L0AY85</accession>
<dbReference type="GO" id="GO:0019901">
    <property type="term" value="F:protein kinase binding"/>
    <property type="evidence" value="ECO:0007669"/>
    <property type="project" value="InterPro"/>
</dbReference>
<protein>
    <recommendedName>
        <fullName evidence="4">PHO85 cyclin PHO80</fullName>
    </recommendedName>
</protein>
<name>A0A1L0AY85_9ASCO</name>
<dbReference type="GO" id="GO:0005634">
    <property type="term" value="C:nucleus"/>
    <property type="evidence" value="ECO:0007669"/>
    <property type="project" value="TreeGrafter"/>
</dbReference>
<evidence type="ECO:0000313" key="2">
    <source>
        <dbReference type="EMBL" id="SGZ38508.1"/>
    </source>
</evidence>
<proteinExistence type="predicted"/>
<dbReference type="Proteomes" id="UP000183365">
    <property type="component" value="Unassembled WGS sequence"/>
</dbReference>
<gene>
    <name evidence="2" type="ORF">HGUI_00708</name>
</gene>
<organism evidence="2 3">
    <name type="scientific">Hanseniaspora guilliermondii</name>
    <dbReference type="NCBI Taxonomy" id="56406"/>
    <lineage>
        <taxon>Eukaryota</taxon>
        <taxon>Fungi</taxon>
        <taxon>Dikarya</taxon>
        <taxon>Ascomycota</taxon>
        <taxon>Saccharomycotina</taxon>
        <taxon>Saccharomycetes</taxon>
        <taxon>Saccharomycodales</taxon>
        <taxon>Saccharomycodaceae</taxon>
        <taxon>Hanseniaspora</taxon>
    </lineage>
</organism>
<dbReference type="InterPro" id="IPR013922">
    <property type="entry name" value="Cyclin_PHO80-like"/>
</dbReference>
<dbReference type="VEuPathDB" id="FungiDB:HGUI_00708"/>